<reference evidence="1 2" key="2">
    <citation type="submission" date="2017-12" db="EMBL/GenBank/DDBJ databases">
        <title>Genome sequence of Rhizobium sullae HCNT1 isolated from Sulla coronaria nodules and featuring peculiar denitrification phenotypes.</title>
        <authorList>
            <person name="De Diego-Diaz B."/>
            <person name="Treu L."/>
            <person name="Campanaro S."/>
            <person name="Da Silva Duarte V."/>
            <person name="Basaglia M."/>
            <person name="Favaro L."/>
            <person name="Casella S."/>
            <person name="Squartini A."/>
        </authorList>
    </citation>
    <scope>NUCLEOTIDE SEQUENCE [LARGE SCALE GENOMIC DNA]</scope>
    <source>
        <strain evidence="1 2">HCNT1</strain>
    </source>
</reference>
<dbReference type="AlphaFoldDB" id="A0A2N0D842"/>
<sequence>MFQKEMPTQGPTQIERIGLAGSCMTRSAIGRGEDEPPAARIASALWKIFALRFHRRSSNAGGAMFALKADETPS</sequence>
<organism evidence="1 2">
    <name type="scientific">Rhizobium sullae</name>
    <name type="common">Rhizobium hedysari</name>
    <dbReference type="NCBI Taxonomy" id="50338"/>
    <lineage>
        <taxon>Bacteria</taxon>
        <taxon>Pseudomonadati</taxon>
        <taxon>Pseudomonadota</taxon>
        <taxon>Alphaproteobacteria</taxon>
        <taxon>Hyphomicrobiales</taxon>
        <taxon>Rhizobiaceae</taxon>
        <taxon>Rhizobium/Agrobacterium group</taxon>
        <taxon>Rhizobium</taxon>
    </lineage>
</organism>
<gene>
    <name evidence="1" type="ORF">CWR43_19275</name>
</gene>
<protein>
    <submittedName>
        <fullName evidence="1">Uncharacterized protein</fullName>
    </submittedName>
</protein>
<name>A0A2N0D842_RHISU</name>
<reference evidence="1 2" key="1">
    <citation type="submission" date="2017-11" db="EMBL/GenBank/DDBJ databases">
        <authorList>
            <person name="Han C.G."/>
        </authorList>
    </citation>
    <scope>NUCLEOTIDE SEQUENCE [LARGE SCALE GENOMIC DNA]</scope>
    <source>
        <strain evidence="1 2">HCNT1</strain>
    </source>
</reference>
<proteinExistence type="predicted"/>
<evidence type="ECO:0000313" key="1">
    <source>
        <dbReference type="EMBL" id="PKA42241.1"/>
    </source>
</evidence>
<comment type="caution">
    <text evidence="1">The sequence shown here is derived from an EMBL/GenBank/DDBJ whole genome shotgun (WGS) entry which is preliminary data.</text>
</comment>
<dbReference type="Proteomes" id="UP000232164">
    <property type="component" value="Unassembled WGS sequence"/>
</dbReference>
<accession>A0A2N0D842</accession>
<evidence type="ECO:0000313" key="2">
    <source>
        <dbReference type="Proteomes" id="UP000232164"/>
    </source>
</evidence>
<dbReference type="EMBL" id="PIQN01000014">
    <property type="protein sequence ID" value="PKA42241.1"/>
    <property type="molecule type" value="Genomic_DNA"/>
</dbReference>